<dbReference type="Pfam" id="PF14580">
    <property type="entry name" value="LRR_9"/>
    <property type="match status" value="1"/>
</dbReference>
<comment type="similarity">
    <text evidence="10">Belongs to the DRC3 family.</text>
</comment>
<keyword evidence="7" id="KW-0969">Cilium</keyword>
<evidence type="ECO:0000256" key="3">
    <source>
        <dbReference type="ARBA" id="ARBA00022614"/>
    </source>
</evidence>
<dbReference type="OMA" id="SFMEMMT"/>
<evidence type="ECO:0000313" key="12">
    <source>
        <dbReference type="Ensembl" id="ENSSAUP00010054487.1"/>
    </source>
</evidence>
<dbReference type="SMART" id="SM00365">
    <property type="entry name" value="LRR_SD22"/>
    <property type="match status" value="4"/>
</dbReference>
<evidence type="ECO:0000256" key="6">
    <source>
        <dbReference type="ARBA" id="ARBA00023054"/>
    </source>
</evidence>
<keyword evidence="8" id="KW-0206">Cytoskeleton</keyword>
<dbReference type="InterPro" id="IPR050576">
    <property type="entry name" value="Cilia_flagella_integrity"/>
</dbReference>
<sequence>MMGRQDKPEPILMDEEILKEASVEQLSQDQARRIAKEEGIHFTEILKLRLEYRSILRIDHLWEFTSLAKLELNNNLIEKIEGLDRLVNLTWLNLSFNSIEKIEGLGSLRKLELLNLTNNQISVIENMDALEKLTHFCFANNRLGQLDNVLYLRKFKNLFTINLRGNPLSKDPDYRFFLAAYFPNLTCLDYRLLDQKTKIEASIKYHYVLEEMRHKELQAQQAEEADAPSLQDAFVEHLNGSYLFKSMFKDDPAAETLHCVPGVKSVLEILNPTLTFEHQMVELCVQLFEIGLAEHKQRETELSSFFSSQTAAVTDCQQKASQILAKFEQQHTEVSFMDRNRIAELQQFSDPNQLRVKVSHCNDEIKQLCNSLMALEVQLVSQLEDIIKKFDINISDIVDSFRETAQGIYPFFHSPCHTFAQCRDLEDNYHERVQEIALATLESVAKDAPEEDMTEDVKMLFTDRNAVMDAVAIGHDNHLLVINDREAQLITRVDAWKVALIKGIQDKELKRNRMCISDIHRYVDHLREQLDELM</sequence>
<dbReference type="Ensembl" id="ENSSAUT00010057267.1">
    <property type="protein sequence ID" value="ENSSAUP00010054487.1"/>
    <property type="gene ID" value="ENSSAUG00010022452.1"/>
</dbReference>
<dbReference type="Proteomes" id="UP000472265">
    <property type="component" value="Chromosome 23"/>
</dbReference>
<gene>
    <name evidence="12" type="primary">DRC3</name>
    <name evidence="12" type="synonym">drc3</name>
</gene>
<dbReference type="PANTHER" id="PTHR45973">
    <property type="entry name" value="PROTEIN PHOSPHATASE 1 REGULATORY SUBUNIT SDS22-RELATED"/>
    <property type="match status" value="1"/>
</dbReference>
<dbReference type="AlphaFoldDB" id="A0A671XW78"/>
<evidence type="ECO:0000256" key="7">
    <source>
        <dbReference type="ARBA" id="ARBA00023069"/>
    </source>
</evidence>
<keyword evidence="4" id="KW-0677">Repeat</keyword>
<evidence type="ECO:0000256" key="9">
    <source>
        <dbReference type="ARBA" id="ARBA00023273"/>
    </source>
</evidence>
<keyword evidence="9" id="KW-0966">Cell projection</keyword>
<keyword evidence="3" id="KW-0433">Leucine-rich repeat</keyword>
<evidence type="ECO:0000256" key="4">
    <source>
        <dbReference type="ARBA" id="ARBA00022737"/>
    </source>
</evidence>
<dbReference type="PANTHER" id="PTHR45973:SF12">
    <property type="entry name" value="DYNEIN REGULATORY COMPLEX SUBUNIT 3"/>
    <property type="match status" value="1"/>
</dbReference>
<reference evidence="12" key="1">
    <citation type="submission" date="2021-04" db="EMBL/GenBank/DDBJ databases">
        <authorList>
            <consortium name="Wellcome Sanger Institute Data Sharing"/>
        </authorList>
    </citation>
    <scope>NUCLEOTIDE SEQUENCE [LARGE SCALE GENOMIC DNA]</scope>
</reference>
<evidence type="ECO:0000313" key="13">
    <source>
        <dbReference type="Proteomes" id="UP000472265"/>
    </source>
</evidence>
<dbReference type="InParanoid" id="A0A671XW78"/>
<dbReference type="GeneTree" id="ENSGT00940000159298"/>
<evidence type="ECO:0000256" key="5">
    <source>
        <dbReference type="ARBA" id="ARBA00022846"/>
    </source>
</evidence>
<protein>
    <recommendedName>
        <fullName evidence="11">Dynein regulatory complex subunit 3</fullName>
    </recommendedName>
</protein>
<evidence type="ECO:0000256" key="11">
    <source>
        <dbReference type="ARBA" id="ARBA00040950"/>
    </source>
</evidence>
<evidence type="ECO:0000256" key="1">
    <source>
        <dbReference type="ARBA" id="ARBA00004611"/>
    </source>
</evidence>
<keyword evidence="13" id="KW-1185">Reference proteome</keyword>
<proteinExistence type="inferred from homology"/>
<dbReference type="SUPFAM" id="SSF52058">
    <property type="entry name" value="L domain-like"/>
    <property type="match status" value="1"/>
</dbReference>
<keyword evidence="6" id="KW-0175">Coiled coil</keyword>
<reference evidence="12" key="3">
    <citation type="submission" date="2025-09" db="UniProtKB">
        <authorList>
            <consortium name="Ensembl"/>
        </authorList>
    </citation>
    <scope>IDENTIFICATION</scope>
</reference>
<evidence type="ECO:0000256" key="8">
    <source>
        <dbReference type="ARBA" id="ARBA00023212"/>
    </source>
</evidence>
<dbReference type="InterPro" id="IPR032675">
    <property type="entry name" value="LRR_dom_sf"/>
</dbReference>
<evidence type="ECO:0000256" key="2">
    <source>
        <dbReference type="ARBA" id="ARBA00022490"/>
    </source>
</evidence>
<dbReference type="GO" id="GO:0005929">
    <property type="term" value="C:cilium"/>
    <property type="evidence" value="ECO:0007669"/>
    <property type="project" value="TreeGrafter"/>
</dbReference>
<keyword evidence="5" id="KW-0282">Flagellum</keyword>
<accession>A0A671XW78</accession>
<reference evidence="12" key="2">
    <citation type="submission" date="2025-08" db="UniProtKB">
        <authorList>
            <consortium name="Ensembl"/>
        </authorList>
    </citation>
    <scope>IDENTIFICATION</scope>
</reference>
<evidence type="ECO:0000256" key="10">
    <source>
        <dbReference type="ARBA" id="ARBA00038378"/>
    </source>
</evidence>
<comment type="subcellular location">
    <subcellularLocation>
        <location evidence="1">Cytoplasm</location>
        <location evidence="1">Cytoskeleton</location>
        <location evidence="1">Flagellum axoneme</location>
    </subcellularLocation>
</comment>
<dbReference type="PROSITE" id="PS51450">
    <property type="entry name" value="LRR"/>
    <property type="match status" value="3"/>
</dbReference>
<organism evidence="12 13">
    <name type="scientific">Sparus aurata</name>
    <name type="common">Gilthead sea bream</name>
    <dbReference type="NCBI Taxonomy" id="8175"/>
    <lineage>
        <taxon>Eukaryota</taxon>
        <taxon>Metazoa</taxon>
        <taxon>Chordata</taxon>
        <taxon>Craniata</taxon>
        <taxon>Vertebrata</taxon>
        <taxon>Euteleostomi</taxon>
        <taxon>Actinopterygii</taxon>
        <taxon>Neopterygii</taxon>
        <taxon>Teleostei</taxon>
        <taxon>Neoteleostei</taxon>
        <taxon>Acanthomorphata</taxon>
        <taxon>Eupercaria</taxon>
        <taxon>Spariformes</taxon>
        <taxon>Sparidae</taxon>
        <taxon>Sparus</taxon>
    </lineage>
</organism>
<name>A0A671XW78_SPAAU</name>
<keyword evidence="2" id="KW-0963">Cytoplasm</keyword>
<dbReference type="Gene3D" id="3.80.10.10">
    <property type="entry name" value="Ribonuclease Inhibitor"/>
    <property type="match status" value="1"/>
</dbReference>
<dbReference type="InterPro" id="IPR001611">
    <property type="entry name" value="Leu-rich_rpt"/>
</dbReference>